<feature type="compositionally biased region" description="Acidic residues" evidence="1">
    <location>
        <begin position="60"/>
        <end position="69"/>
    </location>
</feature>
<feature type="region of interest" description="Disordered" evidence="1">
    <location>
        <begin position="285"/>
        <end position="319"/>
    </location>
</feature>
<evidence type="ECO:0000256" key="1">
    <source>
        <dbReference type="SAM" id="MobiDB-lite"/>
    </source>
</evidence>
<dbReference type="Proteomes" id="UP001360560">
    <property type="component" value="Unassembled WGS sequence"/>
</dbReference>
<dbReference type="RefSeq" id="XP_064850453.1">
    <property type="nucleotide sequence ID" value="XM_064994381.1"/>
</dbReference>
<organism evidence="2 3">
    <name type="scientific">Saccharomycopsis crataegensis</name>
    <dbReference type="NCBI Taxonomy" id="43959"/>
    <lineage>
        <taxon>Eukaryota</taxon>
        <taxon>Fungi</taxon>
        <taxon>Dikarya</taxon>
        <taxon>Ascomycota</taxon>
        <taxon>Saccharomycotina</taxon>
        <taxon>Saccharomycetes</taxon>
        <taxon>Saccharomycopsidaceae</taxon>
        <taxon>Saccharomycopsis</taxon>
    </lineage>
</organism>
<proteinExistence type="predicted"/>
<keyword evidence="3" id="KW-1185">Reference proteome</keyword>
<feature type="compositionally biased region" description="Polar residues" evidence="1">
    <location>
        <begin position="80"/>
        <end position="91"/>
    </location>
</feature>
<feature type="region of interest" description="Disordered" evidence="1">
    <location>
        <begin position="53"/>
        <end position="91"/>
    </location>
</feature>
<gene>
    <name evidence="2" type="ORF">DASC09_007780</name>
</gene>
<dbReference type="EMBL" id="BTFZ01000001">
    <property type="protein sequence ID" value="GMM33453.1"/>
    <property type="molecule type" value="Genomic_DNA"/>
</dbReference>
<dbReference type="AlphaFoldDB" id="A0AAV5QF44"/>
<name>A0AAV5QF44_9ASCO</name>
<reference evidence="2 3" key="1">
    <citation type="journal article" date="2023" name="Elife">
        <title>Identification of key yeast species and microbe-microbe interactions impacting larval growth of Drosophila in the wild.</title>
        <authorList>
            <person name="Mure A."/>
            <person name="Sugiura Y."/>
            <person name="Maeda R."/>
            <person name="Honda K."/>
            <person name="Sakurai N."/>
            <person name="Takahashi Y."/>
            <person name="Watada M."/>
            <person name="Katoh T."/>
            <person name="Gotoh A."/>
            <person name="Gotoh Y."/>
            <person name="Taniguchi I."/>
            <person name="Nakamura K."/>
            <person name="Hayashi T."/>
            <person name="Katayama T."/>
            <person name="Uemura T."/>
            <person name="Hattori Y."/>
        </authorList>
    </citation>
    <scope>NUCLEOTIDE SEQUENCE [LARGE SCALE GENOMIC DNA]</scope>
    <source>
        <strain evidence="2 3">SC-9</strain>
    </source>
</reference>
<evidence type="ECO:0000313" key="2">
    <source>
        <dbReference type="EMBL" id="GMM33453.1"/>
    </source>
</evidence>
<comment type="caution">
    <text evidence="2">The sequence shown here is derived from an EMBL/GenBank/DDBJ whole genome shotgun (WGS) entry which is preliminary data.</text>
</comment>
<protein>
    <submittedName>
        <fullName evidence="2">Uncharacterized protein</fullName>
    </submittedName>
</protein>
<evidence type="ECO:0000313" key="3">
    <source>
        <dbReference type="Proteomes" id="UP001360560"/>
    </source>
</evidence>
<feature type="compositionally biased region" description="Low complexity" evidence="1">
    <location>
        <begin position="301"/>
        <end position="311"/>
    </location>
</feature>
<accession>A0AAV5QF44</accession>
<dbReference type="GeneID" id="90071432"/>
<sequence>MSSTAVNPLLAGKIASSFPVIESVQSTLDRSKLIEAQQRELIKQRLLESPNLEHRLTDSSESEFEDDGEVGPLSRDLNRSSKLSRNNIPPSLNIHHQQMKHVPMSIKTAPMRMDYRKSIMMKKYQKGCSLQYIPVRNMYQNSLFMMNHHQQQQQKQQKLVSPQKISKSPYIHTSSSSYIYNPVPMNFNKSSNPRYAKSILRSTSPPRITKTTITSSNCPAYYSPKTGHSVSATYRKKITTPIVADVFEDALDKSKQLNKLAPFESQPMSARGEYFNLSDKEFNFAEDEEEQSGQRSEKIRSQSVKSSSSTSVNFDDMDETVGNYEDQEYDVESWAIEDGAETHSPSLEFTTNKSLVKNEIKIGAQIYSFDMKLSMTMSDNKNSIHLMNSKMIFLNHCGNVWNKFVDTELRQQIKQ</sequence>